<dbReference type="InterPro" id="IPR051447">
    <property type="entry name" value="Lipoprotein-release_system"/>
</dbReference>
<keyword evidence="11" id="KW-1185">Reference proteome</keyword>
<evidence type="ECO:0000256" key="7">
    <source>
        <dbReference type="SAM" id="Phobius"/>
    </source>
</evidence>
<evidence type="ECO:0000259" key="8">
    <source>
        <dbReference type="Pfam" id="PF02687"/>
    </source>
</evidence>
<evidence type="ECO:0000256" key="3">
    <source>
        <dbReference type="ARBA" id="ARBA00022475"/>
    </source>
</evidence>
<evidence type="ECO:0000256" key="4">
    <source>
        <dbReference type="ARBA" id="ARBA00022692"/>
    </source>
</evidence>
<dbReference type="EMBL" id="BSNK01000001">
    <property type="protein sequence ID" value="GLQ23436.1"/>
    <property type="molecule type" value="Genomic_DNA"/>
</dbReference>
<feature type="transmembrane region" description="Helical" evidence="7">
    <location>
        <begin position="329"/>
        <end position="360"/>
    </location>
</feature>
<keyword evidence="6 7" id="KW-0472">Membrane</keyword>
<reference evidence="10" key="1">
    <citation type="journal article" date="2014" name="Int. J. Syst. Evol. Microbiol.">
        <title>Complete genome of a new Firmicutes species belonging to the dominant human colonic microbiota ('Ruminococcus bicirculans') reveals two chromosomes and a selective capacity to utilize plant glucans.</title>
        <authorList>
            <consortium name="NISC Comparative Sequencing Program"/>
            <person name="Wegmann U."/>
            <person name="Louis P."/>
            <person name="Goesmann A."/>
            <person name="Henrissat B."/>
            <person name="Duncan S.H."/>
            <person name="Flint H.J."/>
        </authorList>
    </citation>
    <scope>NUCLEOTIDE SEQUENCE</scope>
    <source>
        <strain evidence="10">NBRC 108219</strain>
    </source>
</reference>
<evidence type="ECO:0000259" key="9">
    <source>
        <dbReference type="Pfam" id="PF12704"/>
    </source>
</evidence>
<keyword evidence="3" id="KW-1003">Cell membrane</keyword>
<comment type="caution">
    <text evidence="10">The sequence shown here is derived from an EMBL/GenBank/DDBJ whole genome shotgun (WGS) entry which is preliminary data.</text>
</comment>
<evidence type="ECO:0000256" key="1">
    <source>
        <dbReference type="ARBA" id="ARBA00004651"/>
    </source>
</evidence>
<dbReference type="PANTHER" id="PTHR30489:SF0">
    <property type="entry name" value="LIPOPROTEIN-RELEASING SYSTEM TRANSMEMBRANE PROTEIN LOLE"/>
    <property type="match status" value="1"/>
</dbReference>
<reference evidence="10" key="2">
    <citation type="submission" date="2023-01" db="EMBL/GenBank/DDBJ databases">
        <title>Draft genome sequence of Algimonas ampicilliniresistens strain NBRC 108219.</title>
        <authorList>
            <person name="Sun Q."/>
            <person name="Mori K."/>
        </authorList>
    </citation>
    <scope>NUCLEOTIDE SEQUENCE</scope>
    <source>
        <strain evidence="10">NBRC 108219</strain>
    </source>
</reference>
<gene>
    <name evidence="10" type="ORF">GCM10007853_13100</name>
</gene>
<evidence type="ECO:0000256" key="6">
    <source>
        <dbReference type="ARBA" id="ARBA00023136"/>
    </source>
</evidence>
<protein>
    <submittedName>
        <fullName evidence="10">Multidrug ABC transporter substrate-binding protein</fullName>
    </submittedName>
</protein>
<sequence>MTETLQNSPFGLIERMIAMRYLRAKKNQGGVGFIAVISFTCIMLAIAAMITIMSIMNGFRSDMIRLTIGSEGHIYVSPAQPDPTLEQIQDLEARMKAVQGVENAFQFTQHYTGVQANGQFALAQVIGIETDNLMAFELISSGVIQGDLRSLSEGSGADQYIAIGSAMAANLGVQAGDKLLVYSPRTRQTISGAVPVRKTYTIGAVFDVGLYVTNLTYIYMDLEEATLLFEAGQVQGDVQLRLIDPDQIDALRQPIFEAADQPIYQSTWKQRNQSTASALRIEQIAMRLIFMIVVVIAAFPVLASMIMLVKNKSRDIAILRTIGTTRGAILRIFLMSGATVGVLGTLVGLIVGVVFCLNLYSIQLFIEGMMGVQLFPQDVYQLTDRIPVKIVWSEVASVAMWGFMISAMAVFWPAWQASKIDPVEALRYD</sequence>
<feature type="transmembrane region" description="Helical" evidence="7">
    <location>
        <begin position="288"/>
        <end position="309"/>
    </location>
</feature>
<dbReference type="Pfam" id="PF12704">
    <property type="entry name" value="MacB_PCD"/>
    <property type="match status" value="1"/>
</dbReference>
<dbReference type="InterPro" id="IPR025857">
    <property type="entry name" value="MacB_PCD"/>
</dbReference>
<feature type="transmembrane region" description="Helical" evidence="7">
    <location>
        <begin position="395"/>
        <end position="415"/>
    </location>
</feature>
<keyword evidence="5 7" id="KW-1133">Transmembrane helix</keyword>
<dbReference type="InterPro" id="IPR003838">
    <property type="entry name" value="ABC3_permease_C"/>
</dbReference>
<dbReference type="RefSeq" id="WP_284388877.1">
    <property type="nucleotide sequence ID" value="NZ_BSNK01000001.1"/>
</dbReference>
<dbReference type="Pfam" id="PF02687">
    <property type="entry name" value="FtsX"/>
    <property type="match status" value="1"/>
</dbReference>
<comment type="subcellular location">
    <subcellularLocation>
        <location evidence="1">Cell membrane</location>
        <topology evidence="1">Multi-pass membrane protein</topology>
    </subcellularLocation>
</comment>
<proteinExistence type="inferred from homology"/>
<name>A0ABQ5VA34_9PROT</name>
<feature type="domain" description="ABC3 transporter permease C-terminal" evidence="8">
    <location>
        <begin position="288"/>
        <end position="422"/>
    </location>
</feature>
<dbReference type="Proteomes" id="UP001161391">
    <property type="component" value="Unassembled WGS sequence"/>
</dbReference>
<comment type="similarity">
    <text evidence="2">Belongs to the ABC-4 integral membrane protein family. LolC/E subfamily.</text>
</comment>
<evidence type="ECO:0000313" key="11">
    <source>
        <dbReference type="Proteomes" id="UP001161391"/>
    </source>
</evidence>
<evidence type="ECO:0000256" key="5">
    <source>
        <dbReference type="ARBA" id="ARBA00022989"/>
    </source>
</evidence>
<keyword evidence="4 7" id="KW-0812">Transmembrane</keyword>
<feature type="transmembrane region" description="Helical" evidence="7">
    <location>
        <begin position="31"/>
        <end position="56"/>
    </location>
</feature>
<evidence type="ECO:0000313" key="10">
    <source>
        <dbReference type="EMBL" id="GLQ23436.1"/>
    </source>
</evidence>
<accession>A0ABQ5VA34</accession>
<feature type="domain" description="MacB-like periplasmic core" evidence="9">
    <location>
        <begin position="38"/>
        <end position="253"/>
    </location>
</feature>
<evidence type="ECO:0000256" key="2">
    <source>
        <dbReference type="ARBA" id="ARBA00005236"/>
    </source>
</evidence>
<organism evidence="10 11">
    <name type="scientific">Algimonas ampicilliniresistens</name>
    <dbReference type="NCBI Taxonomy" id="1298735"/>
    <lineage>
        <taxon>Bacteria</taxon>
        <taxon>Pseudomonadati</taxon>
        <taxon>Pseudomonadota</taxon>
        <taxon>Alphaproteobacteria</taxon>
        <taxon>Maricaulales</taxon>
        <taxon>Robiginitomaculaceae</taxon>
        <taxon>Algimonas</taxon>
    </lineage>
</organism>
<dbReference type="PANTHER" id="PTHR30489">
    <property type="entry name" value="LIPOPROTEIN-RELEASING SYSTEM TRANSMEMBRANE PROTEIN LOLE"/>
    <property type="match status" value="1"/>
</dbReference>